<evidence type="ECO:0000259" key="3">
    <source>
        <dbReference type="PROSITE" id="PS50157"/>
    </source>
</evidence>
<dbReference type="SMART" id="SM00355">
    <property type="entry name" value="ZnF_C2H2"/>
    <property type="match status" value="4"/>
</dbReference>
<dbReference type="Pfam" id="PF13912">
    <property type="entry name" value="zf-C2H2_6"/>
    <property type="match status" value="1"/>
</dbReference>
<keyword evidence="1" id="KW-0862">Zinc</keyword>
<feature type="region of interest" description="Disordered" evidence="2">
    <location>
        <begin position="1848"/>
        <end position="1903"/>
    </location>
</feature>
<feature type="region of interest" description="Disordered" evidence="2">
    <location>
        <begin position="1203"/>
        <end position="1222"/>
    </location>
</feature>
<feature type="region of interest" description="Disordered" evidence="2">
    <location>
        <begin position="1167"/>
        <end position="1195"/>
    </location>
</feature>
<feature type="domain" description="C2H2-type" evidence="3">
    <location>
        <begin position="1392"/>
        <end position="1419"/>
    </location>
</feature>
<dbReference type="Proteomes" id="UP000299102">
    <property type="component" value="Unassembled WGS sequence"/>
</dbReference>
<proteinExistence type="predicted"/>
<dbReference type="EMBL" id="BGZK01000311">
    <property type="protein sequence ID" value="GBP35895.1"/>
    <property type="molecule type" value="Genomic_DNA"/>
</dbReference>
<feature type="compositionally biased region" description="Polar residues" evidence="2">
    <location>
        <begin position="1277"/>
        <end position="1286"/>
    </location>
</feature>
<reference evidence="4 5" key="1">
    <citation type="journal article" date="2019" name="Commun. Biol.">
        <title>The bagworm genome reveals a unique fibroin gene that provides high tensile strength.</title>
        <authorList>
            <person name="Kono N."/>
            <person name="Nakamura H."/>
            <person name="Ohtoshi R."/>
            <person name="Tomita M."/>
            <person name="Numata K."/>
            <person name="Arakawa K."/>
        </authorList>
    </citation>
    <scope>NUCLEOTIDE SEQUENCE [LARGE SCALE GENOMIC DNA]</scope>
</reference>
<feature type="region of interest" description="Disordered" evidence="2">
    <location>
        <begin position="1272"/>
        <end position="1335"/>
    </location>
</feature>
<evidence type="ECO:0000256" key="1">
    <source>
        <dbReference type="PROSITE-ProRule" id="PRU00042"/>
    </source>
</evidence>
<dbReference type="PROSITE" id="PS50157">
    <property type="entry name" value="ZINC_FINGER_C2H2_2"/>
    <property type="match status" value="2"/>
</dbReference>
<feature type="region of interest" description="Disordered" evidence="2">
    <location>
        <begin position="1512"/>
        <end position="1541"/>
    </location>
</feature>
<dbReference type="GO" id="GO:0008270">
    <property type="term" value="F:zinc ion binding"/>
    <property type="evidence" value="ECO:0007669"/>
    <property type="project" value="UniProtKB-KW"/>
</dbReference>
<feature type="compositionally biased region" description="Basic and acidic residues" evidence="2">
    <location>
        <begin position="1"/>
        <end position="13"/>
    </location>
</feature>
<feature type="compositionally biased region" description="Basic residues" evidence="2">
    <location>
        <begin position="1289"/>
        <end position="1299"/>
    </location>
</feature>
<protein>
    <recommendedName>
        <fullName evidence="3">C2H2-type domain-containing protein</fullName>
    </recommendedName>
</protein>
<keyword evidence="5" id="KW-1185">Reference proteome</keyword>
<evidence type="ECO:0000313" key="5">
    <source>
        <dbReference type="Proteomes" id="UP000299102"/>
    </source>
</evidence>
<dbReference type="Gene3D" id="3.30.160.60">
    <property type="entry name" value="Classic Zinc Finger"/>
    <property type="match status" value="1"/>
</dbReference>
<feature type="compositionally biased region" description="Basic and acidic residues" evidence="2">
    <location>
        <begin position="1171"/>
        <end position="1181"/>
    </location>
</feature>
<feature type="compositionally biased region" description="Basic and acidic residues" evidence="2">
    <location>
        <begin position="1512"/>
        <end position="1529"/>
    </location>
</feature>
<comment type="caution">
    <text evidence="4">The sequence shown here is derived from an EMBL/GenBank/DDBJ whole genome shotgun (WGS) entry which is preliminary data.</text>
</comment>
<accession>A0A4C1VE29</accession>
<feature type="domain" description="C2H2-type" evidence="3">
    <location>
        <begin position="1438"/>
        <end position="1465"/>
    </location>
</feature>
<dbReference type="OrthoDB" id="8012317at2759"/>
<organism evidence="4 5">
    <name type="scientific">Eumeta variegata</name>
    <name type="common">Bagworm moth</name>
    <name type="synonym">Eumeta japonica</name>
    <dbReference type="NCBI Taxonomy" id="151549"/>
    <lineage>
        <taxon>Eukaryota</taxon>
        <taxon>Metazoa</taxon>
        <taxon>Ecdysozoa</taxon>
        <taxon>Arthropoda</taxon>
        <taxon>Hexapoda</taxon>
        <taxon>Insecta</taxon>
        <taxon>Pterygota</taxon>
        <taxon>Neoptera</taxon>
        <taxon>Endopterygota</taxon>
        <taxon>Lepidoptera</taxon>
        <taxon>Glossata</taxon>
        <taxon>Ditrysia</taxon>
        <taxon>Tineoidea</taxon>
        <taxon>Psychidae</taxon>
        <taxon>Oiketicinae</taxon>
        <taxon>Eumeta</taxon>
    </lineage>
</organism>
<feature type="region of interest" description="Disordered" evidence="2">
    <location>
        <begin position="1"/>
        <end position="29"/>
    </location>
</feature>
<dbReference type="InterPro" id="IPR013087">
    <property type="entry name" value="Znf_C2H2_type"/>
</dbReference>
<keyword evidence="1" id="KW-0479">Metal-binding</keyword>
<keyword evidence="1" id="KW-0863">Zinc-finger</keyword>
<dbReference type="PROSITE" id="PS00028">
    <property type="entry name" value="ZINC_FINGER_C2H2_1"/>
    <property type="match status" value="2"/>
</dbReference>
<feature type="compositionally biased region" description="Basic and acidic residues" evidence="2">
    <location>
        <begin position="1717"/>
        <end position="1728"/>
    </location>
</feature>
<name>A0A4C1VE29_EUMVA</name>
<sequence>MDRVNQLRSEVPESSKVLDNSQSGDHYMTANDVSSKYFSLSDADSTLESAGTKTTSPTKTDTELVDNISGSETNTLISSLSPISQKNDNFEIGKQIEAANILSGGVDIFDNDNSYDGDELVIDDNVTVDTVEEKSNIEEQQINQPDNTPENKIHVNTENTLIDSEIAIRSKDTEVILQIDGKNVDAIDIGNGLYLYRKDEKDKELAAVQILDVNQQQPSFKFLKVRENAEGNLEVYEEIVEVHKESPESDETTSEKGICHVPIKDINEVINDHSTNKITERKIRPKEISDSINADKEREGFDSKNEAILNGKTVKINDNSRKSPVIGSFTPMTFHSTSNKERIPLTKTMVDMQLHPSRHNDSAKKTIEVNTDSCRHKSNESVFVDSKEIQKDVKTIDKGCSKFSDKIIENSSKHTIETQKQSLGAEASTCKKIESMNSRTASSKEFKSSPKIEQCNLDEKKLNPEIMLNILKNKQNSEIDKQAIIISDTNDTNASQKSVTSDNISTSSEILDRKIMDAQSNNNTDVLDSNTSTSKNSHPQNTPDNLCTKEEVGNDCKKEKITSFTKIEEAELFPHVDNDMKKQSKDKIKHESDNVTSKLDDYKDSNNTLVNSKLNLKSIPGVDAAHDKTKEVNNIVIKTEIEKNNEQQKIKLSLEKPKPLNNNIPVPFGKWTEANKQEYLNKIKESKVPSLSGSTNQIKQPKDLNRRDVLNKIDIARHTLQTKDSFNSVKSTIKSEAGRQINKPVVSVRENKTLNVNSTPKIQTDHTITSVKKSESVNRTEINNQDLIDKTIEGILMDKIVTTKVSQENDTKSNGDKVISDKAPCINFDNKYGIEQQTSILDDIERQLNELHGQPNKQKVNQGIIESKILSLQNSEVASVKGASNKIPSRLPLSGSNVTKQTLSKDIGEYSDEEILECEPITGDIELDQKTGSSVSPIVMKAKVDVLKEESGNVITEKDFDKFARRNSVTYENCMTVNFTTQQQTNLIKNIVPKDMTVKKDLNNTEIKSKSHCSPLSLEDRNKTDFQVNFSTNDMQGTTNNYKMKIGHHTSLNVKRQKESPITVIEDKPVKVIFVDSAAEFQPYQLNAQGQQLSSNKHKDTLDCDSYTVSSCDSLDSDILEAQDDSRAHEGIKVKTKHQRKQVLTPVDIPDMELIEPKDLGIETKHKRKRKTEDLKRHLEVNDDEPAGKRNAKNLVPKKSYLLGRTSQASDKECASKSSKVTNSEENILAIEKVPFKENMKNANDANLVYHHNVSNTIDDLVKAAELLEKQTENDTIDTSMESSPQPVKRGRGRPRKYPVQHTENNQVCSPQKKPKLTEAVVSKTETSDEDSDEEGIARENWTMGMEEVITDQIQKPTQETIIDEDIIVIDDSIHNDSPDIDNKTGDQGAGFRCEPCDKSFRKLHHLVEHRENHDNKMKLKNVPPCQNNVDKNSGPAPQCDICNKTFRKLHHMIEHREQHYETKNYEKTNNATLIARDIIHECSLCYMVFPNEHALNKHFIICQRKKKSAKLKKDEKKDGMPGLEKESVSEETSTNVSHNSVHEVKSEVVLDKKESVIEKCLTDNLIDVAKVDTVDEKYLEPIPVVESIETHHSDETEGDNNASVITENNMVTKTLETKEISTLDNTHEKKTPIRDKISLKVTKSNRTPRTSVAELTVPKNDVCDSDEDVRYMFNPNYKADETMKDFMKVRANRRNSLACGSTKLVTRRTSTRYSPKVHEKKTIEKPKNATRHSSIHLKTSARASPKKKNTVPLANVDSSSDESEIKYSFPKPINMRKSMKIKTVKTAIEKPKVLGNNVKRTPGKTVINNEPLSTKPEVKRRVKEVGHRCDCGQFFSSAALLTRHTTLMHTPPRRRRLSPPPPPPPTRASALALGTTPKPRRNGAHRGIPVTEKMKKIKDKLK</sequence>
<feature type="region of interest" description="Disordered" evidence="2">
    <location>
        <begin position="517"/>
        <end position="550"/>
    </location>
</feature>
<feature type="compositionally biased region" description="Polar residues" evidence="2">
    <location>
        <begin position="518"/>
        <end position="545"/>
    </location>
</feature>
<gene>
    <name evidence="4" type="ORF">EVAR_23144_1</name>
</gene>
<evidence type="ECO:0000313" key="4">
    <source>
        <dbReference type="EMBL" id="GBP35895.1"/>
    </source>
</evidence>
<evidence type="ECO:0000256" key="2">
    <source>
        <dbReference type="SAM" id="MobiDB-lite"/>
    </source>
</evidence>
<feature type="region of interest" description="Disordered" evidence="2">
    <location>
        <begin position="1707"/>
        <end position="1765"/>
    </location>
</feature>